<gene>
    <name evidence="1" type="ORF">VFPPC_11051</name>
</gene>
<dbReference type="GeneID" id="28853319"/>
<accession>A0A179F151</accession>
<sequence>MTDTEVYDVIVVGAGPCGLATAARLREHTPAALFTDEEHRRFHWIRKYGNKVSLKHVRSNKMSVPRRNARPEYKMMVLDGTDDKWLGRWNKLFGLYDISHLRSPMLWHVDPLDRDSLLAHAYSENRENELVEIRNCVGKEISKHAKKKSAGNRHCGKKQEARVAINLRERNDYYTPSQSLFCDHCEHVATRYCLDSSMIKKGMLLDLDYGIVRGVSIDEESIFTVTTSVGRLYSKTVVLAVGAANKPEIPRLPSMPTQLQHLRQARHSMQIEEFPDAIVQARMASGRQTNVLVVGGGLTSAQLSDLAIRRGVTKVWHIMRGPCRVKHFDVDLEWMGKYKNTEQARFWLADSDEERLNIIKEARGGGSFTPLFHKRLRQHVASGRLELFEKTSLVDATFLEPDDGCGMWMVKTEPPVANMPRFDYIYFATGIQTDVSRLSYLQTMQRKYPINSYGGFPCVNDDLMWKDNVPLFTLGRLSALRLGPAAPNIGGAKLGAERVAWAIEATVKPSGWQEYGEEERNDEITGYLSGHGNMYSSLASEASQA</sequence>
<keyword evidence="2" id="KW-1185">Reference proteome</keyword>
<evidence type="ECO:0000313" key="2">
    <source>
        <dbReference type="Proteomes" id="UP000078397"/>
    </source>
</evidence>
<comment type="caution">
    <text evidence="1">The sequence shown here is derived from an EMBL/GenBank/DDBJ whole genome shotgun (WGS) entry which is preliminary data.</text>
</comment>
<evidence type="ECO:0000313" key="1">
    <source>
        <dbReference type="EMBL" id="OAQ58869.1"/>
    </source>
</evidence>
<dbReference type="PANTHER" id="PTHR38663:SF1">
    <property type="entry name" value="L-ORNITHINE N(5)-MONOOXYGENASE"/>
    <property type="match status" value="1"/>
</dbReference>
<name>A0A179F151_METCM</name>
<reference evidence="1 2" key="1">
    <citation type="journal article" date="2016" name="PLoS Pathog.">
        <title>Biosynthesis of antibiotic leucinostatins in bio-control fungus Purpureocillium lilacinum and their inhibition on phytophthora revealed by genome mining.</title>
        <authorList>
            <person name="Wang G."/>
            <person name="Liu Z."/>
            <person name="Lin R."/>
            <person name="Li E."/>
            <person name="Mao Z."/>
            <person name="Ling J."/>
            <person name="Yang Y."/>
            <person name="Yin W.B."/>
            <person name="Xie B."/>
        </authorList>
    </citation>
    <scope>NUCLEOTIDE SEQUENCE [LARGE SCALE GENOMIC DNA]</scope>
    <source>
        <strain evidence="1">170</strain>
    </source>
</reference>
<dbReference type="AlphaFoldDB" id="A0A179F151"/>
<dbReference type="KEGG" id="pchm:VFPPC_11051"/>
<proteinExistence type="predicted"/>
<dbReference type="OrthoDB" id="76038at2759"/>
<organism evidence="1 2">
    <name type="scientific">Pochonia chlamydosporia 170</name>
    <dbReference type="NCBI Taxonomy" id="1380566"/>
    <lineage>
        <taxon>Eukaryota</taxon>
        <taxon>Fungi</taxon>
        <taxon>Dikarya</taxon>
        <taxon>Ascomycota</taxon>
        <taxon>Pezizomycotina</taxon>
        <taxon>Sordariomycetes</taxon>
        <taxon>Hypocreomycetidae</taxon>
        <taxon>Hypocreales</taxon>
        <taxon>Clavicipitaceae</taxon>
        <taxon>Pochonia</taxon>
    </lineage>
</organism>
<dbReference type="Proteomes" id="UP000078397">
    <property type="component" value="Unassembled WGS sequence"/>
</dbReference>
<dbReference type="RefSeq" id="XP_018136966.1">
    <property type="nucleotide sequence ID" value="XM_018289325.1"/>
</dbReference>
<protein>
    <submittedName>
        <fullName evidence="1">FAD binding domain-containing protein</fullName>
    </submittedName>
</protein>
<dbReference type="PANTHER" id="PTHR38663">
    <property type="match status" value="1"/>
</dbReference>
<dbReference type="InterPro" id="IPR036188">
    <property type="entry name" value="FAD/NAD-bd_sf"/>
</dbReference>
<dbReference type="Gene3D" id="3.50.50.60">
    <property type="entry name" value="FAD/NAD(P)-binding domain"/>
    <property type="match status" value="2"/>
</dbReference>
<dbReference type="SUPFAM" id="SSF51905">
    <property type="entry name" value="FAD/NAD(P)-binding domain"/>
    <property type="match status" value="2"/>
</dbReference>
<dbReference type="EMBL" id="LSBJ02000013">
    <property type="protein sequence ID" value="OAQ58869.1"/>
    <property type="molecule type" value="Genomic_DNA"/>
</dbReference>